<dbReference type="RefSeq" id="WP_253236076.1">
    <property type="nucleotide sequence ID" value="NZ_JAMYJR010000003.1"/>
</dbReference>
<keyword evidence="2" id="KW-1185">Reference proteome</keyword>
<reference evidence="1 2" key="1">
    <citation type="submission" date="2022-06" db="EMBL/GenBank/DDBJ databases">
        <title>New Species of the Genus Actinoplanes, ActinopZanes ferrugineus.</title>
        <authorList>
            <person name="Ding P."/>
        </authorList>
    </citation>
    <scope>NUCLEOTIDE SEQUENCE [LARGE SCALE GENOMIC DNA]</scope>
    <source>
        <strain evidence="1 2">TRM88003</strain>
    </source>
</reference>
<protein>
    <recommendedName>
        <fullName evidence="3">DUF1127 domain-containing protein</fullName>
    </recommendedName>
</protein>
<gene>
    <name evidence="1" type="ORF">M1L60_04955</name>
</gene>
<comment type="caution">
    <text evidence="1">The sequence shown here is derived from an EMBL/GenBank/DDBJ whole genome shotgun (WGS) entry which is preliminary data.</text>
</comment>
<evidence type="ECO:0008006" key="3">
    <source>
        <dbReference type="Google" id="ProtNLM"/>
    </source>
</evidence>
<accession>A0ABT1DGL3</accession>
<organism evidence="1 2">
    <name type="scientific">Paractinoplanes aksuensis</name>
    <dbReference type="NCBI Taxonomy" id="2939490"/>
    <lineage>
        <taxon>Bacteria</taxon>
        <taxon>Bacillati</taxon>
        <taxon>Actinomycetota</taxon>
        <taxon>Actinomycetes</taxon>
        <taxon>Micromonosporales</taxon>
        <taxon>Micromonosporaceae</taxon>
        <taxon>Paractinoplanes</taxon>
    </lineage>
</organism>
<evidence type="ECO:0000313" key="2">
    <source>
        <dbReference type="Proteomes" id="UP001523369"/>
    </source>
</evidence>
<evidence type="ECO:0000313" key="1">
    <source>
        <dbReference type="EMBL" id="MCO8269939.1"/>
    </source>
</evidence>
<proteinExistence type="predicted"/>
<name>A0ABT1DGL3_9ACTN</name>
<dbReference type="Proteomes" id="UP001523369">
    <property type="component" value="Unassembled WGS sequence"/>
</dbReference>
<sequence length="62" mass="6864">MAVITKTHALTVLRRAYGPDYAESVKGRLPDRIDLDEPKDTAMLYELGLTPDRLVSALGGEY</sequence>
<dbReference type="EMBL" id="JAMYJR010000003">
    <property type="protein sequence ID" value="MCO8269939.1"/>
    <property type="molecule type" value="Genomic_DNA"/>
</dbReference>